<gene>
    <name evidence="2" type="ORF">SVUK_LOCUS15910</name>
</gene>
<evidence type="ECO:0000313" key="3">
    <source>
        <dbReference type="Proteomes" id="UP000270094"/>
    </source>
</evidence>
<organism evidence="2 3">
    <name type="scientific">Strongylus vulgaris</name>
    <name type="common">Blood worm</name>
    <dbReference type="NCBI Taxonomy" id="40348"/>
    <lineage>
        <taxon>Eukaryota</taxon>
        <taxon>Metazoa</taxon>
        <taxon>Ecdysozoa</taxon>
        <taxon>Nematoda</taxon>
        <taxon>Chromadorea</taxon>
        <taxon>Rhabditida</taxon>
        <taxon>Rhabditina</taxon>
        <taxon>Rhabditomorpha</taxon>
        <taxon>Strongyloidea</taxon>
        <taxon>Strongylidae</taxon>
        <taxon>Strongylus</taxon>
    </lineage>
</organism>
<reference evidence="2 3" key="1">
    <citation type="submission" date="2018-11" db="EMBL/GenBank/DDBJ databases">
        <authorList>
            <consortium name="Pathogen Informatics"/>
        </authorList>
    </citation>
    <scope>NUCLEOTIDE SEQUENCE [LARGE SCALE GENOMIC DNA]</scope>
</reference>
<name>A0A3P7LP59_STRVU</name>
<dbReference type="Proteomes" id="UP000270094">
    <property type="component" value="Unassembled WGS sequence"/>
</dbReference>
<feature type="region of interest" description="Disordered" evidence="1">
    <location>
        <begin position="48"/>
        <end position="74"/>
    </location>
</feature>
<protein>
    <submittedName>
        <fullName evidence="2">Uncharacterized protein</fullName>
    </submittedName>
</protein>
<evidence type="ECO:0000256" key="1">
    <source>
        <dbReference type="SAM" id="MobiDB-lite"/>
    </source>
</evidence>
<proteinExistence type="predicted"/>
<evidence type="ECO:0000313" key="2">
    <source>
        <dbReference type="EMBL" id="VDM80912.1"/>
    </source>
</evidence>
<dbReference type="AlphaFoldDB" id="A0A3P7LP59"/>
<keyword evidence="3" id="KW-1185">Reference proteome</keyword>
<sequence length="94" mass="11314">MFVCLNTSECPAFTLVATVMTDNRSDSRERDDEEIPRSVYLFSKRCSERHEAPREYEEEPREDPLLRRNRMMRQPYAKDDEAKRFDFELFRSVA</sequence>
<accession>A0A3P7LP59</accession>
<dbReference type="EMBL" id="UYYB01110688">
    <property type="protein sequence ID" value="VDM80912.1"/>
    <property type="molecule type" value="Genomic_DNA"/>
</dbReference>